<feature type="transmembrane region" description="Helical" evidence="1">
    <location>
        <begin position="111"/>
        <end position="130"/>
    </location>
</feature>
<feature type="transmembrane region" description="Helical" evidence="1">
    <location>
        <begin position="271"/>
        <end position="291"/>
    </location>
</feature>
<proteinExistence type="predicted"/>
<sequence length="586" mass="61047">MNTPHTSPHAGQGLNAPAAAGLRTPMPAWWAQAQAQGWVTGSPSGAASPQDEEPSAWLVGVLMVGALLCMLSAMGLLALLLQDLLISGLAWGLALLLWGASVAVMRAGPALFVQCLAVVGVATGSVWLGVLVGDAAHGPVGWPWLLAGVAQAALLGLTALAVRPRWVQQLCGVAAAAWLVLGVLVALAVSREALLAPWAPVILTGLVLLWGLWMARESAWAASPQGATWAALGEGMADGLLGAVVVLASVLDWLGGSASATVATTASSRQGMAVQALGLGAVVLVFGLALLRRWRGDAVPNTRGARWQPLAGLAVGLATAASAAMPWMAPVALMAASAAMRARWRLLGACGVVALVVLSRFYYALSWSLATKGAVMAGVGLALALVLLALRARWRQVPAAADAARTPAAGRTGHRLGWAGVVLGAVLCLGLVNLDVWRKEQVVQHGEAIWVPLAPVDPRSLMQGDYMDLRFDIPPSVLKDLEAPGMALSSWADVVVTLDARQRATVQRLAQPDEALAANERRMPLKRLKGRWTLVTDAYFFPEGGAKPFEAARLGEFRVLPDGRALLVGLSDANGQPIHAPADLRR</sequence>
<feature type="transmembrane region" description="Helical" evidence="1">
    <location>
        <begin position="142"/>
        <end position="162"/>
    </location>
</feature>
<feature type="domain" description="DUF4401" evidence="2">
    <location>
        <begin position="57"/>
        <end position="390"/>
    </location>
</feature>
<dbReference type="Pfam" id="PF14351">
    <property type="entry name" value="DUF4401"/>
    <property type="match status" value="1"/>
</dbReference>
<reference evidence="3 4" key="1">
    <citation type="submission" date="2017-05" db="EMBL/GenBank/DDBJ databases">
        <authorList>
            <person name="Song R."/>
            <person name="Chenine A.L."/>
            <person name="Ruprecht R.M."/>
        </authorList>
    </citation>
    <scope>NUCLEOTIDE SEQUENCE [LARGE SCALE GENOMIC DNA]</scope>
    <source>
        <strain evidence="3 4">DSM 26136</strain>
    </source>
</reference>
<feature type="transmembrane region" description="Helical" evidence="1">
    <location>
        <begin position="84"/>
        <end position="104"/>
    </location>
</feature>
<dbReference type="InterPro" id="IPR025513">
    <property type="entry name" value="DUF4401"/>
</dbReference>
<dbReference type="InterPro" id="IPR025833">
    <property type="entry name" value="GDYXXLXY"/>
</dbReference>
<dbReference type="Pfam" id="PF14345">
    <property type="entry name" value="GDYXXLXY"/>
    <property type="match status" value="1"/>
</dbReference>
<feature type="transmembrane region" description="Helical" evidence="1">
    <location>
        <begin position="227"/>
        <end position="251"/>
    </location>
</feature>
<dbReference type="Proteomes" id="UP000196138">
    <property type="component" value="Chromosome"/>
</dbReference>
<evidence type="ECO:0000313" key="3">
    <source>
        <dbReference type="EMBL" id="ARU05167.1"/>
    </source>
</evidence>
<keyword evidence="1" id="KW-0812">Transmembrane</keyword>
<protein>
    <recommendedName>
        <fullName evidence="2">DUF4401 domain-containing protein</fullName>
    </recommendedName>
</protein>
<name>A0A1Y0ENI0_9BURK</name>
<feature type="transmembrane region" description="Helical" evidence="1">
    <location>
        <begin position="195"/>
        <end position="215"/>
    </location>
</feature>
<accession>A0A1Y0ENI0</accession>
<keyword evidence="1" id="KW-1133">Transmembrane helix</keyword>
<gene>
    <name evidence="3" type="ORF">CCO03_11115</name>
</gene>
<dbReference type="KEGG" id="cser:CCO03_11115"/>
<feature type="transmembrane region" description="Helical" evidence="1">
    <location>
        <begin position="342"/>
        <end position="363"/>
    </location>
</feature>
<feature type="transmembrane region" description="Helical" evidence="1">
    <location>
        <begin position="312"/>
        <end position="336"/>
    </location>
</feature>
<dbReference type="RefSeq" id="WP_087281054.1">
    <property type="nucleotide sequence ID" value="NZ_CP021455.1"/>
</dbReference>
<dbReference type="AlphaFoldDB" id="A0A1Y0ENI0"/>
<keyword evidence="4" id="KW-1185">Reference proteome</keyword>
<evidence type="ECO:0000259" key="2">
    <source>
        <dbReference type="Pfam" id="PF14351"/>
    </source>
</evidence>
<dbReference type="EMBL" id="CP021455">
    <property type="protein sequence ID" value="ARU05167.1"/>
    <property type="molecule type" value="Genomic_DNA"/>
</dbReference>
<keyword evidence="1" id="KW-0472">Membrane</keyword>
<evidence type="ECO:0000313" key="4">
    <source>
        <dbReference type="Proteomes" id="UP000196138"/>
    </source>
</evidence>
<feature type="transmembrane region" description="Helical" evidence="1">
    <location>
        <begin position="414"/>
        <end position="434"/>
    </location>
</feature>
<feature type="transmembrane region" description="Helical" evidence="1">
    <location>
        <begin position="56"/>
        <end position="78"/>
    </location>
</feature>
<organism evidence="3 4">
    <name type="scientific">Comamonas serinivorans</name>
    <dbReference type="NCBI Taxonomy" id="1082851"/>
    <lineage>
        <taxon>Bacteria</taxon>
        <taxon>Pseudomonadati</taxon>
        <taxon>Pseudomonadota</taxon>
        <taxon>Betaproteobacteria</taxon>
        <taxon>Burkholderiales</taxon>
        <taxon>Comamonadaceae</taxon>
        <taxon>Comamonas</taxon>
    </lineage>
</organism>
<dbReference type="OrthoDB" id="4868247at2"/>
<feature type="transmembrane region" description="Helical" evidence="1">
    <location>
        <begin position="169"/>
        <end position="189"/>
    </location>
</feature>
<feature type="transmembrane region" description="Helical" evidence="1">
    <location>
        <begin position="375"/>
        <end position="394"/>
    </location>
</feature>
<evidence type="ECO:0000256" key="1">
    <source>
        <dbReference type="SAM" id="Phobius"/>
    </source>
</evidence>